<keyword evidence="4 13" id="KW-0436">Ligase</keyword>
<feature type="binding site" evidence="13">
    <location>
        <position position="511"/>
    </location>
    <ligand>
        <name>Zn(2+)</name>
        <dbReference type="ChEBI" id="CHEBI:29105"/>
        <note>catalytic</note>
    </ligand>
</feature>
<evidence type="ECO:0000256" key="6">
    <source>
        <dbReference type="ARBA" id="ARBA00022741"/>
    </source>
</evidence>
<keyword evidence="10 13" id="KW-0648">Protein biosynthesis</keyword>
<proteinExistence type="inferred from homology"/>
<dbReference type="InterPro" id="IPR033728">
    <property type="entry name" value="ThrRS_core"/>
</dbReference>
<dbReference type="Pfam" id="PF03129">
    <property type="entry name" value="HGTP_anticodon"/>
    <property type="match status" value="1"/>
</dbReference>
<dbReference type="CDD" id="cd00860">
    <property type="entry name" value="ThrRS_anticodon"/>
    <property type="match status" value="1"/>
</dbReference>
<dbReference type="InterPro" id="IPR047246">
    <property type="entry name" value="ThrRS_anticodon"/>
</dbReference>
<dbReference type="PATRIC" id="fig|1265350.3.peg.118"/>
<comment type="catalytic activity">
    <reaction evidence="12 13">
        <text>tRNA(Thr) + L-threonine + ATP = L-threonyl-tRNA(Thr) + AMP + diphosphate + H(+)</text>
        <dbReference type="Rhea" id="RHEA:24624"/>
        <dbReference type="Rhea" id="RHEA-COMP:9670"/>
        <dbReference type="Rhea" id="RHEA-COMP:9704"/>
        <dbReference type="ChEBI" id="CHEBI:15378"/>
        <dbReference type="ChEBI" id="CHEBI:30616"/>
        <dbReference type="ChEBI" id="CHEBI:33019"/>
        <dbReference type="ChEBI" id="CHEBI:57926"/>
        <dbReference type="ChEBI" id="CHEBI:78442"/>
        <dbReference type="ChEBI" id="CHEBI:78534"/>
        <dbReference type="ChEBI" id="CHEBI:456215"/>
        <dbReference type="EC" id="6.1.1.3"/>
    </reaction>
</comment>
<evidence type="ECO:0000256" key="13">
    <source>
        <dbReference type="HAMAP-Rule" id="MF_00184"/>
    </source>
</evidence>
<dbReference type="InterPro" id="IPR045864">
    <property type="entry name" value="aa-tRNA-synth_II/BPL/LPL"/>
</dbReference>
<dbReference type="GO" id="GO:0005829">
    <property type="term" value="C:cytosol"/>
    <property type="evidence" value="ECO:0007669"/>
    <property type="project" value="TreeGrafter"/>
</dbReference>
<dbReference type="Gene3D" id="3.30.930.10">
    <property type="entry name" value="Bira Bifunctional Protein, Domain 2"/>
    <property type="match status" value="1"/>
</dbReference>
<dbReference type="OrthoDB" id="9802304at2"/>
<dbReference type="InterPro" id="IPR012947">
    <property type="entry name" value="tRNA_SAD"/>
</dbReference>
<feature type="domain" description="Aminoacyl-transfer RNA synthetases class-II family profile" evidence="14">
    <location>
        <begin position="243"/>
        <end position="534"/>
    </location>
</feature>
<keyword evidence="11 13" id="KW-0030">Aminoacyl-tRNA synthetase</keyword>
<dbReference type="InterPro" id="IPR036621">
    <property type="entry name" value="Anticodon-bd_dom_sf"/>
</dbReference>
<dbReference type="FunFam" id="3.30.930.10:FF:000002">
    <property type="entry name" value="Threonine--tRNA ligase"/>
    <property type="match status" value="1"/>
</dbReference>
<dbReference type="SMART" id="SM00863">
    <property type="entry name" value="tRNA_SAD"/>
    <property type="match status" value="1"/>
</dbReference>
<dbReference type="NCBIfam" id="TIGR00418">
    <property type="entry name" value="thrS"/>
    <property type="match status" value="1"/>
</dbReference>
<dbReference type="GO" id="GO:0005524">
    <property type="term" value="F:ATP binding"/>
    <property type="evidence" value="ECO:0007669"/>
    <property type="project" value="UniProtKB-UniRule"/>
</dbReference>
<dbReference type="FunFam" id="3.40.50.800:FF:000001">
    <property type="entry name" value="Threonine--tRNA ligase"/>
    <property type="match status" value="1"/>
</dbReference>
<dbReference type="AlphaFoldDB" id="A0A0M4H377"/>
<dbReference type="STRING" id="1265350.IX46_00650"/>
<protein>
    <recommendedName>
        <fullName evidence="13">Threonine--tRNA ligase</fullName>
        <ecNumber evidence="13">6.1.1.3</ecNumber>
    </recommendedName>
    <alternativeName>
        <fullName evidence="13">Threonyl-tRNA synthetase</fullName>
        <shortName evidence="13">ThrRS</shortName>
    </alternativeName>
</protein>
<evidence type="ECO:0000256" key="3">
    <source>
        <dbReference type="ARBA" id="ARBA00022555"/>
    </source>
</evidence>
<dbReference type="PRINTS" id="PR01047">
    <property type="entry name" value="TRNASYNTHTHR"/>
</dbReference>
<keyword evidence="2 13" id="KW-0963">Cytoplasm</keyword>
<keyword evidence="5 13" id="KW-0479">Metal-binding</keyword>
<evidence type="ECO:0000256" key="11">
    <source>
        <dbReference type="ARBA" id="ARBA00023146"/>
    </source>
</evidence>
<sequence>MPVIKFCDGSQEIYEHSISLKNLIKNKNPNIFTSLIAISTNENFSNLDTLITKDSFIKFIRKKDVDALKIIRYSCIQLLNYSIKTIWPLCKIAESKITSDGFYSDIDTENKILEKDLILIEQKMKDLLSKKYDIVNKKLSFNKVLKEFTQRSEIYKINLVQSNFLENDIVSLYYHEDYVDLDIGMQVFNIKFCKYFKLQKISGVYWQGNKKNTMLQRIYCTAWRNQEELDKHLSYIKELKKRDHRKINQSLKLYHMQNESPGMIFWHNNGFIIFNELENFVREKLKEYKYKEVKTPLLIDKSIWRHSGHWDNYKDAIFTTSSENRKYCIKPMNCPGHVQIFNVGLKSYRDLPIRMAEFGSCHRNEFSGSLHGLMRVRNFTQDDAHIFCTPEQIHSEINNCINMIYDLYSTFNFKNIIVKFSTRPKKRIGDDIIWDQAEQDLSDVLIKNNLAFEYQLGEGAFYGPKIEFVLQDSLDRNWQCGTIQLDFYLPARLNAFYINSKNEKSIPIIIHRAILGSIERFIGILIEECAGKLPTWISPIQVIVIGVKSAHSVYVNKIVERLNILKIRVESDLRNEKMNLKIREHTLRHIPYILICGEKEIQSNTVSVRNRNGNNFKVLDVNLFIKKLQNEIFTRSFFQMEE</sequence>
<reference evidence="15 16" key="1">
    <citation type="journal article" date="2015" name="J Genomics">
        <title>Whole Genome Sequence of the Soybean Aphid Endosymbiont Buchnera aphidicola and Genetic Differentiation among Biotype-Specific Strains.</title>
        <authorList>
            <person name="Cassone B.J."/>
            <person name="Wenger J.A."/>
            <person name="Michel A.P."/>
        </authorList>
    </citation>
    <scope>NUCLEOTIDE SEQUENCE [LARGE SCALE GENOMIC DNA]</scope>
    <source>
        <strain evidence="15 16">BAg</strain>
    </source>
</reference>
<dbReference type="GO" id="GO:0000049">
    <property type="term" value="F:tRNA binding"/>
    <property type="evidence" value="ECO:0007669"/>
    <property type="project" value="UniProtKB-KW"/>
</dbReference>
<keyword evidence="7 13" id="KW-0862">Zinc</keyword>
<dbReference type="Gene3D" id="3.40.50.800">
    <property type="entry name" value="Anticodon-binding domain"/>
    <property type="match status" value="1"/>
</dbReference>
<comment type="cofactor">
    <cofactor evidence="13">
        <name>Zn(2+)</name>
        <dbReference type="ChEBI" id="CHEBI:29105"/>
    </cofactor>
    <text evidence="13">Binds 1 zinc ion per subunit.</text>
</comment>
<dbReference type="GO" id="GO:0006435">
    <property type="term" value="P:threonyl-tRNA aminoacylation"/>
    <property type="evidence" value="ECO:0007669"/>
    <property type="project" value="UniProtKB-UniRule"/>
</dbReference>
<dbReference type="SUPFAM" id="SSF52954">
    <property type="entry name" value="Class II aaRS ABD-related"/>
    <property type="match status" value="1"/>
</dbReference>
<gene>
    <name evidence="13 15" type="primary">thrS</name>
    <name evidence="15" type="ORF">IX46_00650</name>
</gene>
<name>A0A0M4H377_9GAMM</name>
<keyword evidence="6 13" id="KW-0547">Nucleotide-binding</keyword>
<dbReference type="Proteomes" id="UP000066321">
    <property type="component" value="Chromosome"/>
</dbReference>
<keyword evidence="8 13" id="KW-0067">ATP-binding</keyword>
<dbReference type="Pfam" id="PF00587">
    <property type="entry name" value="tRNA-synt_2b"/>
    <property type="match status" value="1"/>
</dbReference>
<feature type="binding site" evidence="13">
    <location>
        <position position="385"/>
    </location>
    <ligand>
        <name>Zn(2+)</name>
        <dbReference type="ChEBI" id="CHEBI:29105"/>
        <note>catalytic</note>
    </ligand>
</feature>
<comment type="subcellular location">
    <subcellularLocation>
        <location evidence="13">Cytoplasm</location>
    </subcellularLocation>
</comment>
<dbReference type="InterPro" id="IPR006195">
    <property type="entry name" value="aa-tRNA-synth_II"/>
</dbReference>
<evidence type="ECO:0000256" key="12">
    <source>
        <dbReference type="ARBA" id="ARBA00049515"/>
    </source>
</evidence>
<evidence type="ECO:0000256" key="7">
    <source>
        <dbReference type="ARBA" id="ARBA00022833"/>
    </source>
</evidence>
<accession>A0A0M4H377</accession>
<evidence type="ECO:0000256" key="1">
    <source>
        <dbReference type="ARBA" id="ARBA00008226"/>
    </source>
</evidence>
<evidence type="ECO:0000313" key="16">
    <source>
        <dbReference type="Proteomes" id="UP000066321"/>
    </source>
</evidence>
<keyword evidence="3 13" id="KW-0820">tRNA-binding</keyword>
<feature type="binding site" evidence="13">
    <location>
        <position position="334"/>
    </location>
    <ligand>
        <name>Zn(2+)</name>
        <dbReference type="ChEBI" id="CHEBI:29105"/>
        <note>catalytic</note>
    </ligand>
</feature>
<evidence type="ECO:0000256" key="4">
    <source>
        <dbReference type="ARBA" id="ARBA00022598"/>
    </source>
</evidence>
<comment type="subunit">
    <text evidence="13">Homodimer.</text>
</comment>
<dbReference type="InterPro" id="IPR002320">
    <property type="entry name" value="Thr-tRNA-ligase_IIa"/>
</dbReference>
<dbReference type="RefSeq" id="WP_053940100.1">
    <property type="nucleotide sequence ID" value="NZ_CP009253.1"/>
</dbReference>
<dbReference type="PANTHER" id="PTHR11451">
    <property type="entry name" value="THREONINE-TRNA LIGASE"/>
    <property type="match status" value="1"/>
</dbReference>
<dbReference type="GO" id="GO:0046872">
    <property type="term" value="F:metal ion binding"/>
    <property type="evidence" value="ECO:0007669"/>
    <property type="project" value="UniProtKB-KW"/>
</dbReference>
<dbReference type="HAMAP" id="MF_00184">
    <property type="entry name" value="Thr_tRNA_synth"/>
    <property type="match status" value="1"/>
</dbReference>
<dbReference type="Pfam" id="PF07973">
    <property type="entry name" value="tRNA_SAD"/>
    <property type="match status" value="1"/>
</dbReference>
<evidence type="ECO:0000313" key="15">
    <source>
        <dbReference type="EMBL" id="ALD15088.1"/>
    </source>
</evidence>
<evidence type="ECO:0000256" key="10">
    <source>
        <dbReference type="ARBA" id="ARBA00022917"/>
    </source>
</evidence>
<dbReference type="GO" id="GO:0004829">
    <property type="term" value="F:threonine-tRNA ligase activity"/>
    <property type="evidence" value="ECO:0007669"/>
    <property type="project" value="UniProtKB-UniRule"/>
</dbReference>
<dbReference type="SUPFAM" id="SSF55186">
    <property type="entry name" value="ThrRS/AlaRS common domain"/>
    <property type="match status" value="1"/>
</dbReference>
<dbReference type="CDD" id="cd00771">
    <property type="entry name" value="ThrRS_core"/>
    <property type="match status" value="1"/>
</dbReference>
<dbReference type="InterPro" id="IPR004154">
    <property type="entry name" value="Anticodon-bd"/>
</dbReference>
<evidence type="ECO:0000256" key="9">
    <source>
        <dbReference type="ARBA" id="ARBA00022884"/>
    </source>
</evidence>
<comment type="similarity">
    <text evidence="1 13">Belongs to the class-II aminoacyl-tRNA synthetase family.</text>
</comment>
<dbReference type="Gene3D" id="3.30.980.10">
    <property type="entry name" value="Threonyl-trna Synthetase, Chain A, domain 2"/>
    <property type="match status" value="1"/>
</dbReference>
<evidence type="ECO:0000256" key="5">
    <source>
        <dbReference type="ARBA" id="ARBA00022723"/>
    </source>
</evidence>
<dbReference type="PROSITE" id="PS50862">
    <property type="entry name" value="AA_TRNA_LIGASE_II"/>
    <property type="match status" value="1"/>
</dbReference>
<dbReference type="PANTHER" id="PTHR11451:SF44">
    <property type="entry name" value="THREONINE--TRNA LIGASE, CHLOROPLASTIC_MITOCHONDRIAL 2"/>
    <property type="match status" value="1"/>
</dbReference>
<dbReference type="EC" id="6.1.1.3" evidence="13"/>
<dbReference type="InterPro" id="IPR018163">
    <property type="entry name" value="Thr/Ala-tRNA-synth_IIc_edit"/>
</dbReference>
<evidence type="ECO:0000259" key="14">
    <source>
        <dbReference type="PROSITE" id="PS50862"/>
    </source>
</evidence>
<feature type="region of interest" description="Catalytic" evidence="13">
    <location>
        <begin position="243"/>
        <end position="534"/>
    </location>
</feature>
<dbReference type="EMBL" id="CP009253">
    <property type="protein sequence ID" value="ALD15088.1"/>
    <property type="molecule type" value="Genomic_DNA"/>
</dbReference>
<evidence type="ECO:0000256" key="2">
    <source>
        <dbReference type="ARBA" id="ARBA00022490"/>
    </source>
</evidence>
<dbReference type="KEGG" id="baph:IX46_00650"/>
<keyword evidence="9 13" id="KW-0694">RNA-binding</keyword>
<dbReference type="Gene3D" id="3.30.54.20">
    <property type="match status" value="1"/>
</dbReference>
<dbReference type="SUPFAM" id="SSF55681">
    <property type="entry name" value="Class II aaRS and biotin synthetases"/>
    <property type="match status" value="1"/>
</dbReference>
<dbReference type="InterPro" id="IPR002314">
    <property type="entry name" value="aa-tRNA-synt_IIb"/>
</dbReference>
<evidence type="ECO:0000256" key="8">
    <source>
        <dbReference type="ARBA" id="ARBA00022840"/>
    </source>
</evidence>
<organism evidence="15 16">
    <name type="scientific">Buchnera aphidicola</name>
    <name type="common">Aphis glycines</name>
    <dbReference type="NCBI Taxonomy" id="1265350"/>
    <lineage>
        <taxon>Bacteria</taxon>
        <taxon>Pseudomonadati</taxon>
        <taxon>Pseudomonadota</taxon>
        <taxon>Gammaproteobacteria</taxon>
        <taxon>Enterobacterales</taxon>
        <taxon>Erwiniaceae</taxon>
        <taxon>Buchnera</taxon>
    </lineage>
</organism>